<sequence>MKKIIPFHSFTILTPDGADEVLQRLKQCLLYQGSFSEESFQITRTFYRTALTQVQGRFEKQSHQTAVHIKITLHPMFMVMLGFLFVMWYGIAVPSAFESATYIYATRQKIPLSSLPADGNITATVIQSISESTDGTLPPHLAAMYLGGPIFVLIIFIISFWADAKRIRLELTQIIRGSSDM</sequence>
<evidence type="ECO:0000313" key="2">
    <source>
        <dbReference type="EMBL" id="QXE22895.1"/>
    </source>
</evidence>
<dbReference type="KEGG" id="rsin:B6N60_01582"/>
<keyword evidence="1" id="KW-0812">Transmembrane</keyword>
<accession>A0A975T6N4</accession>
<gene>
    <name evidence="2" type="ORF">B6N60_01582</name>
</gene>
<evidence type="ECO:0000256" key="1">
    <source>
        <dbReference type="SAM" id="Phobius"/>
    </source>
</evidence>
<feature type="transmembrane region" description="Helical" evidence="1">
    <location>
        <begin position="142"/>
        <end position="162"/>
    </location>
</feature>
<keyword evidence="1" id="KW-1133">Transmembrane helix</keyword>
<reference evidence="2" key="1">
    <citation type="submission" date="2017-04" db="EMBL/GenBank/DDBJ databases">
        <title>Genome deletions in a multicellular cyanobacterial endosymbiont for morphological adaptation in marine diatoms.</title>
        <authorList>
            <person name="Wang Y."/>
            <person name="Gao H."/>
            <person name="Li R."/>
            <person name="Xu X."/>
        </authorList>
    </citation>
    <scope>NUCLEOTIDE SEQUENCE</scope>
    <source>
        <strain evidence="2">FACHB 800</strain>
    </source>
</reference>
<dbReference type="EMBL" id="CP021056">
    <property type="protein sequence ID" value="QXE22895.1"/>
    <property type="molecule type" value="Genomic_DNA"/>
</dbReference>
<protein>
    <submittedName>
        <fullName evidence="2">Uncharacterized protein</fullName>
    </submittedName>
</protein>
<dbReference type="RefSeq" id="WP_190601593.1">
    <property type="nucleotide sequence ID" value="NZ_CP021056.1"/>
</dbReference>
<name>A0A975T6N4_9NOST</name>
<evidence type="ECO:0000313" key="3">
    <source>
        <dbReference type="Proteomes" id="UP000683511"/>
    </source>
</evidence>
<organism evidence="2 3">
    <name type="scientific">Richelia sinica FACHB-800</name>
    <dbReference type="NCBI Taxonomy" id="1357546"/>
    <lineage>
        <taxon>Bacteria</taxon>
        <taxon>Bacillati</taxon>
        <taxon>Cyanobacteriota</taxon>
        <taxon>Cyanophyceae</taxon>
        <taxon>Nostocales</taxon>
        <taxon>Nostocaceae</taxon>
        <taxon>Richelia</taxon>
    </lineage>
</organism>
<dbReference type="Proteomes" id="UP000683511">
    <property type="component" value="Chromosome"/>
</dbReference>
<dbReference type="AlphaFoldDB" id="A0A975T6N4"/>
<proteinExistence type="predicted"/>
<feature type="transmembrane region" description="Helical" evidence="1">
    <location>
        <begin position="71"/>
        <end position="91"/>
    </location>
</feature>
<keyword evidence="3" id="KW-1185">Reference proteome</keyword>
<keyword evidence="1" id="KW-0472">Membrane</keyword>